<sequence length="223" mass="25171">MASPSCASTLPWSSSFSSSSSRPLAEGRLTTSRRAPSLVIVAQGRVKKYRQTKELDCLSAYSRGNYQDSFYSNTDRRCRRGGKKGDSLKVRAGFYRNFLLPKGKAQLLTPEVLKEMQLEQERIEAEKKRVKEEAQQLARVFETIGAFKVPRKGGKGKQIFGRQVLSAYVTAQDLVDLIKSQLNRDVDKRLVTVPEIREVGEYVAEIKLHPDVTARVRLNVYAK</sequence>
<dbReference type="GO" id="GO:0003735">
    <property type="term" value="F:structural constituent of ribosome"/>
    <property type="evidence" value="ECO:0007669"/>
    <property type="project" value="InterPro"/>
</dbReference>
<dbReference type="FunFam" id="3.10.430.100:FF:000005">
    <property type="entry name" value="50S ribosomal protein L9"/>
    <property type="match status" value="1"/>
</dbReference>
<evidence type="ECO:0000256" key="5">
    <source>
        <dbReference type="ARBA" id="ARBA00023274"/>
    </source>
</evidence>
<dbReference type="InterPro" id="IPR020594">
    <property type="entry name" value="Ribosomal_bL9_bac/chp"/>
</dbReference>
<comment type="similarity">
    <text evidence="1">Belongs to the bacterial ribosomal protein bL9 family.</text>
</comment>
<keyword evidence="5" id="KW-0687">Ribonucleoprotein</keyword>
<dbReference type="AlphaFoldDB" id="A0A5J9UWX6"/>
<keyword evidence="13" id="KW-1185">Reference proteome</keyword>
<dbReference type="EMBL" id="RWGY01000011">
    <property type="protein sequence ID" value="TVU27647.1"/>
    <property type="molecule type" value="Genomic_DNA"/>
</dbReference>
<keyword evidence="3" id="KW-0694">RNA-binding</keyword>
<comment type="caution">
    <text evidence="12">The sequence shown here is derived from an EMBL/GenBank/DDBJ whole genome shotgun (WGS) entry which is preliminary data.</text>
</comment>
<evidence type="ECO:0000256" key="8">
    <source>
        <dbReference type="ARBA" id="ARBA00035427"/>
    </source>
</evidence>
<evidence type="ECO:0000256" key="6">
    <source>
        <dbReference type="ARBA" id="ARBA00031047"/>
    </source>
</evidence>
<keyword evidence="2" id="KW-0699">rRNA-binding</keyword>
<name>A0A5J9UWX6_9POAL</name>
<dbReference type="InterPro" id="IPR020070">
    <property type="entry name" value="Ribosomal_bL9_N"/>
</dbReference>
<dbReference type="InterPro" id="IPR036791">
    <property type="entry name" value="Ribosomal_bL9_C_sf"/>
</dbReference>
<feature type="coiled-coil region" evidence="9">
    <location>
        <begin position="113"/>
        <end position="140"/>
    </location>
</feature>
<dbReference type="InterPro" id="IPR000244">
    <property type="entry name" value="Ribosomal_bL9"/>
</dbReference>
<evidence type="ECO:0000313" key="12">
    <source>
        <dbReference type="EMBL" id="TVU27647.1"/>
    </source>
</evidence>
<dbReference type="Gramene" id="TVU27647">
    <property type="protein sequence ID" value="TVU27647"/>
    <property type="gene ID" value="EJB05_19143"/>
</dbReference>
<evidence type="ECO:0000256" key="3">
    <source>
        <dbReference type="ARBA" id="ARBA00022884"/>
    </source>
</evidence>
<protein>
    <recommendedName>
        <fullName evidence="7">Large ribosomal subunit protein bL9c</fullName>
    </recommendedName>
    <alternativeName>
        <fullName evidence="8">50S ribosomal protein L9, chloroplastic</fullName>
    </alternativeName>
    <alternativeName>
        <fullName evidence="6">CL9</fullName>
    </alternativeName>
</protein>
<accession>A0A5J9UWX6</accession>
<dbReference type="GO" id="GO:1990904">
    <property type="term" value="C:ribonucleoprotein complex"/>
    <property type="evidence" value="ECO:0007669"/>
    <property type="project" value="UniProtKB-KW"/>
</dbReference>
<dbReference type="Gene3D" id="3.10.430.100">
    <property type="entry name" value="Ribosomal protein L9, C-terminal domain"/>
    <property type="match status" value="1"/>
</dbReference>
<dbReference type="InterPro" id="IPR020069">
    <property type="entry name" value="Ribosomal_bL9_C"/>
</dbReference>
<dbReference type="SUPFAM" id="SSF55653">
    <property type="entry name" value="Ribosomal protein L9 C-domain"/>
    <property type="match status" value="1"/>
</dbReference>
<dbReference type="GO" id="GO:0005840">
    <property type="term" value="C:ribosome"/>
    <property type="evidence" value="ECO:0007669"/>
    <property type="project" value="UniProtKB-KW"/>
</dbReference>
<gene>
    <name evidence="12" type="ORF">EJB05_19143</name>
</gene>
<proteinExistence type="inferred from homology"/>
<dbReference type="GO" id="GO:0006412">
    <property type="term" value="P:translation"/>
    <property type="evidence" value="ECO:0007669"/>
    <property type="project" value="InterPro"/>
</dbReference>
<evidence type="ECO:0000313" key="13">
    <source>
        <dbReference type="Proteomes" id="UP000324897"/>
    </source>
</evidence>
<keyword evidence="9" id="KW-0175">Coiled coil</keyword>
<dbReference type="NCBIfam" id="TIGR00158">
    <property type="entry name" value="L9"/>
    <property type="match status" value="1"/>
</dbReference>
<organism evidence="12 13">
    <name type="scientific">Eragrostis curvula</name>
    <name type="common">weeping love grass</name>
    <dbReference type="NCBI Taxonomy" id="38414"/>
    <lineage>
        <taxon>Eukaryota</taxon>
        <taxon>Viridiplantae</taxon>
        <taxon>Streptophyta</taxon>
        <taxon>Embryophyta</taxon>
        <taxon>Tracheophyta</taxon>
        <taxon>Spermatophyta</taxon>
        <taxon>Magnoliopsida</taxon>
        <taxon>Liliopsida</taxon>
        <taxon>Poales</taxon>
        <taxon>Poaceae</taxon>
        <taxon>PACMAD clade</taxon>
        <taxon>Chloridoideae</taxon>
        <taxon>Eragrostideae</taxon>
        <taxon>Eragrostidinae</taxon>
        <taxon>Eragrostis</taxon>
    </lineage>
</organism>
<feature type="region of interest" description="Disordered" evidence="10">
    <location>
        <begin position="1"/>
        <end position="29"/>
    </location>
</feature>
<dbReference type="PROSITE" id="PS00651">
    <property type="entry name" value="RIBOSOMAL_L9"/>
    <property type="match status" value="1"/>
</dbReference>
<feature type="domain" description="Ribosomal protein L9" evidence="11">
    <location>
        <begin position="82"/>
        <end position="109"/>
    </location>
</feature>
<dbReference type="PANTHER" id="PTHR21368">
    <property type="entry name" value="50S RIBOSOMAL PROTEIN L9"/>
    <property type="match status" value="1"/>
</dbReference>
<evidence type="ECO:0000256" key="4">
    <source>
        <dbReference type="ARBA" id="ARBA00022980"/>
    </source>
</evidence>
<dbReference type="InterPro" id="IPR036935">
    <property type="entry name" value="Ribosomal_bL9_N_sf"/>
</dbReference>
<dbReference type="HAMAP" id="MF_00503">
    <property type="entry name" value="Ribosomal_bL9"/>
    <property type="match status" value="1"/>
</dbReference>
<dbReference type="GO" id="GO:0019843">
    <property type="term" value="F:rRNA binding"/>
    <property type="evidence" value="ECO:0007669"/>
    <property type="project" value="UniProtKB-KW"/>
</dbReference>
<evidence type="ECO:0000256" key="1">
    <source>
        <dbReference type="ARBA" id="ARBA00010605"/>
    </source>
</evidence>
<reference evidence="12 13" key="1">
    <citation type="journal article" date="2019" name="Sci. Rep.">
        <title>A high-quality genome of Eragrostis curvula grass provides insights into Poaceae evolution and supports new strategies to enhance forage quality.</title>
        <authorList>
            <person name="Carballo J."/>
            <person name="Santos B.A.C.M."/>
            <person name="Zappacosta D."/>
            <person name="Garbus I."/>
            <person name="Selva J.P."/>
            <person name="Gallo C.A."/>
            <person name="Diaz A."/>
            <person name="Albertini E."/>
            <person name="Caccamo M."/>
            <person name="Echenique V."/>
        </authorList>
    </citation>
    <scope>NUCLEOTIDE SEQUENCE [LARGE SCALE GENOMIC DNA]</scope>
    <source>
        <strain evidence="13">cv. Victoria</strain>
        <tissue evidence="12">Leaf</tissue>
    </source>
</reference>
<dbReference type="Pfam" id="PF01281">
    <property type="entry name" value="Ribosomal_L9_N"/>
    <property type="match status" value="1"/>
</dbReference>
<evidence type="ECO:0000256" key="2">
    <source>
        <dbReference type="ARBA" id="ARBA00022730"/>
    </source>
</evidence>
<dbReference type="InterPro" id="IPR009027">
    <property type="entry name" value="Ribosomal_bL9/RNase_H1_N"/>
</dbReference>
<feature type="compositionally biased region" description="Polar residues" evidence="10">
    <location>
        <begin position="1"/>
        <end position="12"/>
    </location>
</feature>
<dbReference type="Proteomes" id="UP000324897">
    <property type="component" value="Chromosome 1"/>
</dbReference>
<dbReference type="OrthoDB" id="5555409at2759"/>
<evidence type="ECO:0000256" key="7">
    <source>
        <dbReference type="ARBA" id="ARBA00035193"/>
    </source>
</evidence>
<evidence type="ECO:0000259" key="11">
    <source>
        <dbReference type="PROSITE" id="PS00651"/>
    </source>
</evidence>
<dbReference type="Pfam" id="PF03948">
    <property type="entry name" value="Ribosomal_L9_C"/>
    <property type="match status" value="1"/>
</dbReference>
<dbReference type="Gene3D" id="3.40.5.10">
    <property type="entry name" value="Ribosomal protein L9, N-terminal domain"/>
    <property type="match status" value="1"/>
</dbReference>
<evidence type="ECO:0000256" key="9">
    <source>
        <dbReference type="SAM" id="Coils"/>
    </source>
</evidence>
<keyword evidence="4" id="KW-0689">Ribosomal protein</keyword>
<dbReference type="SUPFAM" id="SSF55658">
    <property type="entry name" value="L9 N-domain-like"/>
    <property type="match status" value="1"/>
</dbReference>
<evidence type="ECO:0000256" key="10">
    <source>
        <dbReference type="SAM" id="MobiDB-lite"/>
    </source>
</evidence>